<evidence type="ECO:0000313" key="2">
    <source>
        <dbReference type="Proteomes" id="UP000737402"/>
    </source>
</evidence>
<dbReference type="Proteomes" id="UP000737402">
    <property type="component" value="Unassembled WGS sequence"/>
</dbReference>
<sequence>MATFTCQVLVGQKNSYDGGIINVSHTLFLSENSIPAWTLKTTGLYGDSGESPSKVTWIPTLEHMLEDALVMIGLFVLKDEGLLKLANKFFLKPEQNYAEFYSDLTTEQRQELYQHTRKIESSHKIILTVFEGSSISKHLPALETYQNDIEVCTSVYRKEFSLWTKSFEERGAL</sequence>
<proteinExistence type="predicted"/>
<name>A0ABS2P0R6_9BACI</name>
<reference evidence="1 2" key="1">
    <citation type="submission" date="2021-01" db="EMBL/GenBank/DDBJ databases">
        <title>Genomic Encyclopedia of Type Strains, Phase IV (KMG-IV): sequencing the most valuable type-strain genomes for metagenomic binning, comparative biology and taxonomic classification.</title>
        <authorList>
            <person name="Goeker M."/>
        </authorList>
    </citation>
    <scope>NUCLEOTIDE SEQUENCE [LARGE SCALE GENOMIC DNA]</scope>
    <source>
        <strain evidence="1 2">DSM 25879</strain>
    </source>
</reference>
<accession>A0ABS2P0R6</accession>
<keyword evidence="2" id="KW-1185">Reference proteome</keyword>
<dbReference type="RefSeq" id="WP_204415366.1">
    <property type="nucleotide sequence ID" value="NZ_JAFBED010000003.1"/>
</dbReference>
<gene>
    <name evidence="1" type="ORF">JOC95_001882</name>
</gene>
<comment type="caution">
    <text evidence="1">The sequence shown here is derived from an EMBL/GenBank/DDBJ whole genome shotgun (WGS) entry which is preliminary data.</text>
</comment>
<protein>
    <submittedName>
        <fullName evidence="1">Uncharacterized protein</fullName>
    </submittedName>
</protein>
<organism evidence="1 2">
    <name type="scientific">Sutcliffiella tianshenii</name>
    <dbReference type="NCBI Taxonomy" id="1463404"/>
    <lineage>
        <taxon>Bacteria</taxon>
        <taxon>Bacillati</taxon>
        <taxon>Bacillota</taxon>
        <taxon>Bacilli</taxon>
        <taxon>Bacillales</taxon>
        <taxon>Bacillaceae</taxon>
        <taxon>Sutcliffiella</taxon>
    </lineage>
</organism>
<evidence type="ECO:0000313" key="1">
    <source>
        <dbReference type="EMBL" id="MBM7620030.1"/>
    </source>
</evidence>
<dbReference type="EMBL" id="JAFBED010000003">
    <property type="protein sequence ID" value="MBM7620030.1"/>
    <property type="molecule type" value="Genomic_DNA"/>
</dbReference>